<evidence type="ECO:0000259" key="4">
    <source>
        <dbReference type="PROSITE" id="PS50053"/>
    </source>
</evidence>
<proteinExistence type="predicted"/>
<dbReference type="CDD" id="cd17039">
    <property type="entry name" value="Ubl_ubiquitin_like"/>
    <property type="match status" value="1"/>
</dbReference>
<feature type="signal peptide" evidence="3">
    <location>
        <begin position="1"/>
        <end position="27"/>
    </location>
</feature>
<comment type="cofactor">
    <cofactor evidence="1">
        <name>a divalent metal cation</name>
        <dbReference type="ChEBI" id="CHEBI:60240"/>
    </cofactor>
</comment>
<name>A0A1E7FUX0_9STRA</name>
<dbReference type="SUPFAM" id="SSF54236">
    <property type="entry name" value="Ubiquitin-like"/>
    <property type="match status" value="1"/>
</dbReference>
<dbReference type="InterPro" id="IPR029071">
    <property type="entry name" value="Ubiquitin-like_domsf"/>
</dbReference>
<organism evidence="5 6">
    <name type="scientific">Fragilariopsis cylindrus CCMP1102</name>
    <dbReference type="NCBI Taxonomy" id="635003"/>
    <lineage>
        <taxon>Eukaryota</taxon>
        <taxon>Sar</taxon>
        <taxon>Stramenopiles</taxon>
        <taxon>Ochrophyta</taxon>
        <taxon>Bacillariophyta</taxon>
        <taxon>Bacillariophyceae</taxon>
        <taxon>Bacillariophycidae</taxon>
        <taxon>Bacillariales</taxon>
        <taxon>Bacillariaceae</taxon>
        <taxon>Fragilariopsis</taxon>
    </lineage>
</organism>
<dbReference type="GO" id="GO:0046872">
    <property type="term" value="F:metal ion binding"/>
    <property type="evidence" value="ECO:0007669"/>
    <property type="project" value="UniProtKB-KW"/>
</dbReference>
<evidence type="ECO:0000313" key="6">
    <source>
        <dbReference type="Proteomes" id="UP000095751"/>
    </source>
</evidence>
<sequence length="556" mass="63271">MKPPSNCSILAAFICVCICILLNGFHGDEGGNETANNLINTPIDDVVDFSACSKTFGTTTTVIVTHTTDRFFEEYVTTDNDIDYAQTFAVLCVASAFAGLFYSVWRKRPPTDPSEPHESKTACIFIHRHKTPYVVDLYETVSDLKQKIGDRIGSDVINDQYFIFAGKRLSDNKRLIDYNIQQHSTLFLSGRLCGGIGPAQIKAGARRRLFIRNGGSLVNNAPAQGRGSTRERERITPQASAAINDTDNTIDEEPSQKSVDDIRFAGLEFCGYTKIRQKRVKQERNEERFRALYGVSSIAITKLHRDFHQIEEEDRIIKDKDFKLKHFFMSLHWLKAYPTYTILEAFWGVRYQDAEIVKKYTKQFQALKDKKIRWFKDGELDENDIFIISVDGVHCKTHEVRKDPGSKWFSHKSHGAALTYELAVAVRQNRLVHMKGPYPASKNDLTIFQYGDGNKDNPQPSLKDKIPAGKRAIADSSYRVEDGQTVSTTRRTDSAELKELKARAKSRQETFNSRIKGFKILATEFRHGIEHHKMVMESICILVQYDLESGHPLFQV</sequence>
<evidence type="ECO:0000256" key="2">
    <source>
        <dbReference type="ARBA" id="ARBA00022723"/>
    </source>
</evidence>
<gene>
    <name evidence="5" type="ORF">FRACYDRAFT_232082</name>
</gene>
<protein>
    <recommendedName>
        <fullName evidence="4">Ubiquitin-like domain-containing protein</fullName>
    </recommendedName>
</protein>
<evidence type="ECO:0000256" key="3">
    <source>
        <dbReference type="SAM" id="SignalP"/>
    </source>
</evidence>
<dbReference type="Pfam" id="PF00240">
    <property type="entry name" value="ubiquitin"/>
    <property type="match status" value="1"/>
</dbReference>
<evidence type="ECO:0000313" key="5">
    <source>
        <dbReference type="EMBL" id="OEU21934.1"/>
    </source>
</evidence>
<feature type="chain" id="PRO_5009193620" description="Ubiquitin-like domain-containing protein" evidence="3">
    <location>
        <begin position="28"/>
        <end position="556"/>
    </location>
</feature>
<dbReference type="InParanoid" id="A0A1E7FUX0"/>
<dbReference type="EMBL" id="KV784353">
    <property type="protein sequence ID" value="OEU21934.1"/>
    <property type="molecule type" value="Genomic_DNA"/>
</dbReference>
<accession>A0A1E7FUX0</accession>
<keyword evidence="6" id="KW-1185">Reference proteome</keyword>
<dbReference type="Gene3D" id="3.10.20.90">
    <property type="entry name" value="Phosphatidylinositol 3-kinase Catalytic Subunit, Chain A, domain 1"/>
    <property type="match status" value="1"/>
</dbReference>
<dbReference type="OrthoDB" id="10020990at2759"/>
<dbReference type="SMART" id="SM00213">
    <property type="entry name" value="UBQ"/>
    <property type="match status" value="1"/>
</dbReference>
<dbReference type="PROSITE" id="PS50053">
    <property type="entry name" value="UBIQUITIN_2"/>
    <property type="match status" value="1"/>
</dbReference>
<dbReference type="KEGG" id="fcy:FRACYDRAFT_232082"/>
<keyword evidence="3" id="KW-0732">Signal</keyword>
<reference evidence="5 6" key="1">
    <citation type="submission" date="2016-09" db="EMBL/GenBank/DDBJ databases">
        <title>Extensive genetic diversity and differential bi-allelic expression allows diatom success in the polar Southern Ocean.</title>
        <authorList>
            <consortium name="DOE Joint Genome Institute"/>
            <person name="Mock T."/>
            <person name="Otillar R.P."/>
            <person name="Strauss J."/>
            <person name="Dupont C."/>
            <person name="Frickenhaus S."/>
            <person name="Maumus F."/>
            <person name="Mcmullan M."/>
            <person name="Sanges R."/>
            <person name="Schmutz J."/>
            <person name="Toseland A."/>
            <person name="Valas R."/>
            <person name="Veluchamy A."/>
            <person name="Ward B.J."/>
            <person name="Allen A."/>
            <person name="Barry K."/>
            <person name="Falciatore A."/>
            <person name="Ferrante M."/>
            <person name="Fortunato A.E."/>
            <person name="Gloeckner G."/>
            <person name="Gruber A."/>
            <person name="Hipkin R."/>
            <person name="Janech M."/>
            <person name="Kroth P."/>
            <person name="Leese F."/>
            <person name="Lindquist E."/>
            <person name="Lyon B.R."/>
            <person name="Martin J."/>
            <person name="Mayer C."/>
            <person name="Parker M."/>
            <person name="Quesneville H."/>
            <person name="Raymond J."/>
            <person name="Uhlig C."/>
            <person name="Valentin K.U."/>
            <person name="Worden A.Z."/>
            <person name="Armbrust E.V."/>
            <person name="Bowler C."/>
            <person name="Green B."/>
            <person name="Moulton V."/>
            <person name="Van Oosterhout C."/>
            <person name="Grigoriev I."/>
        </authorList>
    </citation>
    <scope>NUCLEOTIDE SEQUENCE [LARGE SCALE GENOMIC DNA]</scope>
    <source>
        <strain evidence="5 6">CCMP1102</strain>
    </source>
</reference>
<dbReference type="AlphaFoldDB" id="A0A1E7FUX0"/>
<dbReference type="Pfam" id="PF13359">
    <property type="entry name" value="DDE_Tnp_4"/>
    <property type="match status" value="1"/>
</dbReference>
<dbReference type="InterPro" id="IPR000626">
    <property type="entry name" value="Ubiquitin-like_dom"/>
</dbReference>
<feature type="domain" description="Ubiquitin-like" evidence="4">
    <location>
        <begin position="135"/>
        <end position="195"/>
    </location>
</feature>
<dbReference type="InterPro" id="IPR027806">
    <property type="entry name" value="HARBI1_dom"/>
</dbReference>
<evidence type="ECO:0000256" key="1">
    <source>
        <dbReference type="ARBA" id="ARBA00001968"/>
    </source>
</evidence>
<keyword evidence="2" id="KW-0479">Metal-binding</keyword>
<dbReference type="Proteomes" id="UP000095751">
    <property type="component" value="Unassembled WGS sequence"/>
</dbReference>